<dbReference type="InterPro" id="IPR003870">
    <property type="entry name" value="DUF222"/>
</dbReference>
<dbReference type="InterPro" id="IPR002711">
    <property type="entry name" value="HNH"/>
</dbReference>
<evidence type="ECO:0000256" key="1">
    <source>
        <dbReference type="ARBA" id="ARBA00023450"/>
    </source>
</evidence>
<dbReference type="Pfam" id="PF01844">
    <property type="entry name" value="HNH"/>
    <property type="match status" value="1"/>
</dbReference>
<dbReference type="Proteomes" id="UP001597145">
    <property type="component" value="Unassembled WGS sequence"/>
</dbReference>
<dbReference type="RefSeq" id="WP_343977603.1">
    <property type="nucleotide sequence ID" value="NZ_BAAAJG010000009.1"/>
</dbReference>
<evidence type="ECO:0000259" key="2">
    <source>
        <dbReference type="SMART" id="SM00507"/>
    </source>
</evidence>
<reference evidence="4" key="1">
    <citation type="journal article" date="2019" name="Int. J. Syst. Evol. Microbiol.">
        <title>The Global Catalogue of Microorganisms (GCM) 10K type strain sequencing project: providing services to taxonomists for standard genome sequencing and annotation.</title>
        <authorList>
            <consortium name="The Broad Institute Genomics Platform"/>
            <consortium name="The Broad Institute Genome Sequencing Center for Infectious Disease"/>
            <person name="Wu L."/>
            <person name="Ma J."/>
        </authorList>
    </citation>
    <scope>NUCLEOTIDE SEQUENCE [LARGE SCALE GENOMIC DNA]</scope>
    <source>
        <strain evidence="4">JCM 12165</strain>
    </source>
</reference>
<keyword evidence="4" id="KW-1185">Reference proteome</keyword>
<dbReference type="CDD" id="cd00085">
    <property type="entry name" value="HNHc"/>
    <property type="match status" value="1"/>
</dbReference>
<feature type="domain" description="HNH nuclease" evidence="2">
    <location>
        <begin position="335"/>
        <end position="387"/>
    </location>
</feature>
<evidence type="ECO:0000313" key="4">
    <source>
        <dbReference type="Proteomes" id="UP001597145"/>
    </source>
</evidence>
<organism evidence="3 4">
    <name type="scientific">Pseudonocardia aurantiaca</name>
    <dbReference type="NCBI Taxonomy" id="75290"/>
    <lineage>
        <taxon>Bacteria</taxon>
        <taxon>Bacillati</taxon>
        <taxon>Actinomycetota</taxon>
        <taxon>Actinomycetes</taxon>
        <taxon>Pseudonocardiales</taxon>
        <taxon>Pseudonocardiaceae</taxon>
        <taxon>Pseudonocardia</taxon>
    </lineage>
</organism>
<evidence type="ECO:0000313" key="3">
    <source>
        <dbReference type="EMBL" id="MFD1533843.1"/>
    </source>
</evidence>
<comment type="similarity">
    <text evidence="1">Belongs to the Rv1128c/1148c/1588c/1702c/1945/3466 family.</text>
</comment>
<proteinExistence type="inferred from homology"/>
<sequence>MSENPVALACRRLQAAVDELRAAAESPLATDDELLSVLTVAEGLSRQLDHVVVSTVATVQRRGAFSARGYKKPAGALSDLLGWDGFEARRHVIAAEQTCERIGLDGTVLAARLPATGKAFAAGQAGLRHVEIIAGLLGSAAARRLSGGQRAGVEEQLAGKAAEYTPTQLRTWGAALIERLDQDGPEPDDDAEVVNELILRRNHDDAGGSLTGRFDDAAMFDAIATVIDALSKPRDKDDLRGAGRRQAEALAEVCGFVLDHGDVPDGGGRRPHLNVLIRLEDLEERARSAMLDFGGRLSPEALRMLACDAAVIPIVLGGAGQPLDVGRATRTIPDGLRRAVAARDRGCAHPGCDRPPSWTEIHHIIHWENGGPTSLNNLVMLCKTHHRLVHYSEWVVRIRDGLPEFIPPKWVDPDQIPRRNPQHYPTLTRAG</sequence>
<dbReference type="InterPro" id="IPR003615">
    <property type="entry name" value="HNH_nuc"/>
</dbReference>
<comment type="caution">
    <text evidence="3">The sequence shown here is derived from an EMBL/GenBank/DDBJ whole genome shotgun (WGS) entry which is preliminary data.</text>
</comment>
<gene>
    <name evidence="3" type="ORF">ACFSCY_30950</name>
</gene>
<protein>
    <submittedName>
        <fullName evidence="3">DUF222 domain-containing protein</fullName>
    </submittedName>
</protein>
<accession>A0ABW4FTU1</accession>
<dbReference type="SMART" id="SM00507">
    <property type="entry name" value="HNHc"/>
    <property type="match status" value="1"/>
</dbReference>
<dbReference type="Gene3D" id="1.10.30.50">
    <property type="match status" value="1"/>
</dbReference>
<dbReference type="Pfam" id="PF02720">
    <property type="entry name" value="DUF222"/>
    <property type="match status" value="1"/>
</dbReference>
<name>A0ABW4FTU1_9PSEU</name>
<dbReference type="EMBL" id="JBHUCP010000026">
    <property type="protein sequence ID" value="MFD1533843.1"/>
    <property type="molecule type" value="Genomic_DNA"/>
</dbReference>